<name>A0A927B1M8_9BACT</name>
<dbReference type="RefSeq" id="WP_191039544.1">
    <property type="nucleotide sequence ID" value="NZ_JACXAA010000004.1"/>
</dbReference>
<keyword evidence="2" id="KW-1185">Reference proteome</keyword>
<evidence type="ECO:0000313" key="1">
    <source>
        <dbReference type="EMBL" id="MBD2753904.1"/>
    </source>
</evidence>
<dbReference type="Proteomes" id="UP000653797">
    <property type="component" value="Unassembled WGS sequence"/>
</dbReference>
<protein>
    <submittedName>
        <fullName evidence="1">Uncharacterized protein</fullName>
    </submittedName>
</protein>
<gene>
    <name evidence="1" type="ORF">IC230_13440</name>
</gene>
<dbReference type="AlphaFoldDB" id="A0A927B1M8"/>
<accession>A0A927B1M8</accession>
<dbReference type="EMBL" id="JACXAA010000004">
    <property type="protein sequence ID" value="MBD2753904.1"/>
    <property type="molecule type" value="Genomic_DNA"/>
</dbReference>
<comment type="caution">
    <text evidence="1">The sequence shown here is derived from an EMBL/GenBank/DDBJ whole genome shotgun (WGS) entry which is preliminary data.</text>
</comment>
<organism evidence="1 2">
    <name type="scientific">Spirosoma validum</name>
    <dbReference type="NCBI Taxonomy" id="2771355"/>
    <lineage>
        <taxon>Bacteria</taxon>
        <taxon>Pseudomonadati</taxon>
        <taxon>Bacteroidota</taxon>
        <taxon>Cytophagia</taxon>
        <taxon>Cytophagales</taxon>
        <taxon>Cytophagaceae</taxon>
        <taxon>Spirosoma</taxon>
    </lineage>
</organism>
<proteinExistence type="predicted"/>
<reference evidence="1" key="1">
    <citation type="submission" date="2020-09" db="EMBL/GenBank/DDBJ databases">
        <authorList>
            <person name="Kim M.K."/>
        </authorList>
    </citation>
    <scope>NUCLEOTIDE SEQUENCE</scope>
    <source>
        <strain evidence="1">BT704</strain>
    </source>
</reference>
<evidence type="ECO:0000313" key="2">
    <source>
        <dbReference type="Proteomes" id="UP000653797"/>
    </source>
</evidence>
<sequence length="229" mass="25600">MKSLFHQSFFLVLLSYAPSLSQQLYVPNERVILVINPSRREDYVAQAQKLIKPSGELNVRRSQSNPSLLLIQDPNVGRLDNPPTNIKSLGAAYFNWLEIKRSSMADTSYCVHCAGGESSMRAIKTRPDPIFRLSQSRKSDVVTMVKCCPTGIADQQNQAIFIVSKGNDKVTIAELLNEASRLTAPGHLKVVRYNSVFPTQADGLLKTFNRQLVNRNQAVLQPTPMVKKK</sequence>